<protein>
    <submittedName>
        <fullName evidence="2">DUF1223 domain-containing protein</fullName>
    </submittedName>
</protein>
<dbReference type="PANTHER" id="PTHR36057">
    <property type="match status" value="1"/>
</dbReference>
<dbReference type="InterPro" id="IPR036249">
    <property type="entry name" value="Thioredoxin-like_sf"/>
</dbReference>
<dbReference type="EMBL" id="JBHRXK010000005">
    <property type="protein sequence ID" value="MFC3551751.1"/>
    <property type="molecule type" value="Genomic_DNA"/>
</dbReference>
<dbReference type="Proteomes" id="UP001595740">
    <property type="component" value="Unassembled WGS sequence"/>
</dbReference>
<dbReference type="PANTHER" id="PTHR36057:SF1">
    <property type="entry name" value="LIPOPROTEIN LIPID ATTACHMENT SITE-LIKE PROTEIN, PUTATIVE (DUF1223)-RELATED"/>
    <property type="match status" value="1"/>
</dbReference>
<keyword evidence="1" id="KW-0732">Signal</keyword>
<organism evidence="2 3">
    <name type="scientific">Lysobacter cavernae</name>
    <dbReference type="NCBI Taxonomy" id="1685901"/>
    <lineage>
        <taxon>Bacteria</taxon>
        <taxon>Pseudomonadati</taxon>
        <taxon>Pseudomonadota</taxon>
        <taxon>Gammaproteobacteria</taxon>
        <taxon>Lysobacterales</taxon>
        <taxon>Lysobacteraceae</taxon>
        <taxon>Lysobacter</taxon>
    </lineage>
</organism>
<evidence type="ECO:0000313" key="3">
    <source>
        <dbReference type="Proteomes" id="UP001595740"/>
    </source>
</evidence>
<evidence type="ECO:0000313" key="2">
    <source>
        <dbReference type="EMBL" id="MFC3551751.1"/>
    </source>
</evidence>
<accession>A0ABV7RQ44</accession>
<keyword evidence="3" id="KW-1185">Reference proteome</keyword>
<dbReference type="Pfam" id="PF06764">
    <property type="entry name" value="DUF1223"/>
    <property type="match status" value="1"/>
</dbReference>
<dbReference type="RefSeq" id="WP_386759518.1">
    <property type="nucleotide sequence ID" value="NZ_JBHRXK010000005.1"/>
</dbReference>
<dbReference type="InterPro" id="IPR010634">
    <property type="entry name" value="DUF1223"/>
</dbReference>
<evidence type="ECO:0000256" key="1">
    <source>
        <dbReference type="SAM" id="SignalP"/>
    </source>
</evidence>
<feature type="chain" id="PRO_5045769935" evidence="1">
    <location>
        <begin position="22"/>
        <end position="262"/>
    </location>
</feature>
<gene>
    <name evidence="2" type="ORF">ACFOLC_12110</name>
</gene>
<comment type="caution">
    <text evidence="2">The sequence shown here is derived from an EMBL/GenBank/DDBJ whole genome shotgun (WGS) entry which is preliminary data.</text>
</comment>
<feature type="signal peptide" evidence="1">
    <location>
        <begin position="1"/>
        <end position="21"/>
    </location>
</feature>
<sequence length="262" mass="28373">MTRSIGLMCAGWLLVAAPGAAAEHCQARSGTQTVPLVELYTSQGCNGCPPAEKWLDRFIESEDPAKTAVLALHVDYWDDLGWRDLFGAKLHSQRQNARVAMAKGKVVVTPQVMIGKEVNVNWRSGSRVDAVLEQVRAQPAAVDLAIQSRTQDQTVHVDFTAIRNAGPSGTEPAYVWLALYEDGLSSAIREGENKGKTLRHERVVRALKGPWELDARPIAGDAQIALPDRADPAQMGVVLFAESRANGASLQTLQVPLASCLQ</sequence>
<name>A0ABV7RQ44_9GAMM</name>
<reference evidence="3" key="1">
    <citation type="journal article" date="2019" name="Int. J. Syst. Evol. Microbiol.">
        <title>The Global Catalogue of Microorganisms (GCM) 10K type strain sequencing project: providing services to taxonomists for standard genome sequencing and annotation.</title>
        <authorList>
            <consortium name="The Broad Institute Genomics Platform"/>
            <consortium name="The Broad Institute Genome Sequencing Center for Infectious Disease"/>
            <person name="Wu L."/>
            <person name="Ma J."/>
        </authorList>
    </citation>
    <scope>NUCLEOTIDE SEQUENCE [LARGE SCALE GENOMIC DNA]</scope>
    <source>
        <strain evidence="3">KCTC 42875</strain>
    </source>
</reference>
<dbReference type="SUPFAM" id="SSF52833">
    <property type="entry name" value="Thioredoxin-like"/>
    <property type="match status" value="1"/>
</dbReference>
<proteinExistence type="predicted"/>